<dbReference type="FunFam" id="3.30.230.10:FF:000001">
    <property type="entry name" value="30S ribosomal protein S9"/>
    <property type="match status" value="1"/>
</dbReference>
<name>A0A841LXN5_9HYPH</name>
<dbReference type="InterPro" id="IPR000754">
    <property type="entry name" value="Ribosomal_uS9"/>
</dbReference>
<dbReference type="GO" id="GO:0022627">
    <property type="term" value="C:cytosolic small ribosomal subunit"/>
    <property type="evidence" value="ECO:0007669"/>
    <property type="project" value="TreeGrafter"/>
</dbReference>
<evidence type="ECO:0000256" key="6">
    <source>
        <dbReference type="RuleBase" id="RU003815"/>
    </source>
</evidence>
<dbReference type="SUPFAM" id="SSF54211">
    <property type="entry name" value="Ribosomal protein S5 domain 2-like"/>
    <property type="match status" value="1"/>
</dbReference>
<sequence>MAELNSLEDLGTVVATEAAAPVHVQKLDKLGRAYATGKRKDAVARVWVKPGSGKITVNGKDFTAYFARPVLQMILQQPIVASNRNGQFDIIATVAGGGLSGQAGAVRHGISKALTHYEPGLRAVLKKGGFLTRDSRVVERKKYGRAKARRSFQFSKR</sequence>
<dbReference type="RefSeq" id="WP_184223138.1">
    <property type="nucleotide sequence ID" value="NZ_JACIIU010000010.1"/>
</dbReference>
<evidence type="ECO:0000256" key="1">
    <source>
        <dbReference type="ARBA" id="ARBA00005251"/>
    </source>
</evidence>
<reference evidence="7 8" key="1">
    <citation type="submission" date="2020-08" db="EMBL/GenBank/DDBJ databases">
        <title>Genomic Encyclopedia of Type Strains, Phase IV (KMG-IV): sequencing the most valuable type-strain genomes for metagenomic binning, comparative biology and taxonomic classification.</title>
        <authorList>
            <person name="Goeker M."/>
        </authorList>
    </citation>
    <scope>NUCLEOTIDE SEQUENCE [LARGE SCALE GENOMIC DNA]</scope>
    <source>
        <strain evidence="7 8">DSM 22336</strain>
    </source>
</reference>
<dbReference type="InterPro" id="IPR020568">
    <property type="entry name" value="Ribosomal_Su5_D2-typ_SF"/>
</dbReference>
<evidence type="ECO:0000256" key="5">
    <source>
        <dbReference type="HAMAP-Rule" id="MF_00532"/>
    </source>
</evidence>
<proteinExistence type="inferred from homology"/>
<gene>
    <name evidence="5" type="primary">rpsI</name>
    <name evidence="7" type="ORF">FHS77_002179</name>
</gene>
<dbReference type="InterPro" id="IPR023035">
    <property type="entry name" value="Ribosomal_uS9_bac/plastid"/>
</dbReference>
<protein>
    <recommendedName>
        <fullName evidence="4 5">Small ribosomal subunit protein uS9</fullName>
    </recommendedName>
</protein>
<evidence type="ECO:0000313" key="8">
    <source>
        <dbReference type="Proteomes" id="UP000555393"/>
    </source>
</evidence>
<dbReference type="GO" id="GO:0003723">
    <property type="term" value="F:RNA binding"/>
    <property type="evidence" value="ECO:0007669"/>
    <property type="project" value="TreeGrafter"/>
</dbReference>
<dbReference type="Pfam" id="PF00380">
    <property type="entry name" value="Ribosomal_S9"/>
    <property type="match status" value="1"/>
</dbReference>
<keyword evidence="2 5" id="KW-0689">Ribosomal protein</keyword>
<dbReference type="PROSITE" id="PS00360">
    <property type="entry name" value="RIBOSOMAL_S9"/>
    <property type="match status" value="1"/>
</dbReference>
<evidence type="ECO:0000256" key="4">
    <source>
        <dbReference type="ARBA" id="ARBA00035259"/>
    </source>
</evidence>
<accession>A0A841LXN5</accession>
<dbReference type="HAMAP" id="MF_00532_B">
    <property type="entry name" value="Ribosomal_uS9_B"/>
    <property type="match status" value="1"/>
</dbReference>
<dbReference type="PANTHER" id="PTHR21569:SF1">
    <property type="entry name" value="SMALL RIBOSOMAL SUBUNIT PROTEIN US9M"/>
    <property type="match status" value="1"/>
</dbReference>
<dbReference type="Gene3D" id="3.30.230.10">
    <property type="match status" value="1"/>
</dbReference>
<dbReference type="EMBL" id="JACIIU010000010">
    <property type="protein sequence ID" value="MBB6261620.1"/>
    <property type="molecule type" value="Genomic_DNA"/>
</dbReference>
<evidence type="ECO:0000256" key="2">
    <source>
        <dbReference type="ARBA" id="ARBA00022980"/>
    </source>
</evidence>
<evidence type="ECO:0000256" key="3">
    <source>
        <dbReference type="ARBA" id="ARBA00023274"/>
    </source>
</evidence>
<dbReference type="GO" id="GO:0006412">
    <property type="term" value="P:translation"/>
    <property type="evidence" value="ECO:0007669"/>
    <property type="project" value="UniProtKB-UniRule"/>
</dbReference>
<dbReference type="AlphaFoldDB" id="A0A841LXN5"/>
<dbReference type="InterPro" id="IPR020574">
    <property type="entry name" value="Ribosomal_uS9_CS"/>
</dbReference>
<organism evidence="7 8">
    <name type="scientific">Paenochrobactrum gallinarii</name>
    <dbReference type="NCBI Taxonomy" id="643673"/>
    <lineage>
        <taxon>Bacteria</taxon>
        <taxon>Pseudomonadati</taxon>
        <taxon>Pseudomonadota</taxon>
        <taxon>Alphaproteobacteria</taxon>
        <taxon>Hyphomicrobiales</taxon>
        <taxon>Brucellaceae</taxon>
        <taxon>Paenochrobactrum</taxon>
    </lineage>
</organism>
<dbReference type="InterPro" id="IPR014721">
    <property type="entry name" value="Ribsml_uS5_D2-typ_fold_subgr"/>
</dbReference>
<comment type="similarity">
    <text evidence="1 5 6">Belongs to the universal ribosomal protein uS9 family.</text>
</comment>
<comment type="caution">
    <text evidence="7">The sequence shown here is derived from an EMBL/GenBank/DDBJ whole genome shotgun (WGS) entry which is preliminary data.</text>
</comment>
<evidence type="ECO:0000313" key="7">
    <source>
        <dbReference type="EMBL" id="MBB6261620.1"/>
    </source>
</evidence>
<keyword evidence="8" id="KW-1185">Reference proteome</keyword>
<dbReference type="Proteomes" id="UP000555393">
    <property type="component" value="Unassembled WGS sequence"/>
</dbReference>
<dbReference type="PANTHER" id="PTHR21569">
    <property type="entry name" value="RIBOSOMAL PROTEIN S9"/>
    <property type="match status" value="1"/>
</dbReference>
<dbReference type="NCBIfam" id="NF001099">
    <property type="entry name" value="PRK00132.1"/>
    <property type="match status" value="1"/>
</dbReference>
<keyword evidence="3 5" id="KW-0687">Ribonucleoprotein</keyword>
<dbReference type="GO" id="GO:0003735">
    <property type="term" value="F:structural constituent of ribosome"/>
    <property type="evidence" value="ECO:0007669"/>
    <property type="project" value="InterPro"/>
</dbReference>